<dbReference type="InterPro" id="IPR036527">
    <property type="entry name" value="SCP2_sterol-bd_dom_sf"/>
</dbReference>
<dbReference type="OrthoDB" id="9768284at2"/>
<dbReference type="InterPro" id="IPR016181">
    <property type="entry name" value="Acyl_CoA_acyltransferase"/>
</dbReference>
<dbReference type="GO" id="GO:0030649">
    <property type="term" value="P:aminoglycoside antibiotic catabolic process"/>
    <property type="evidence" value="ECO:0007669"/>
    <property type="project" value="TreeGrafter"/>
</dbReference>
<dbReference type="PANTHER" id="PTHR37817">
    <property type="entry name" value="N-ACETYLTRANSFERASE EIS"/>
    <property type="match status" value="1"/>
</dbReference>
<dbReference type="SUPFAM" id="SSF55718">
    <property type="entry name" value="SCP-like"/>
    <property type="match status" value="1"/>
</dbReference>
<dbReference type="Pfam" id="PF17668">
    <property type="entry name" value="Acetyltransf_17"/>
    <property type="match status" value="1"/>
</dbReference>
<dbReference type="HOGENOM" id="CLU_050659_2_0_9"/>
<dbReference type="InterPro" id="IPR000182">
    <property type="entry name" value="GNAT_dom"/>
</dbReference>
<keyword evidence="3" id="KW-1185">Reference proteome</keyword>
<dbReference type="InterPro" id="IPR051554">
    <property type="entry name" value="Acetyltransferase_Eis"/>
</dbReference>
<gene>
    <name evidence="2" type="ORF">HMPREF9429_00076</name>
</gene>
<evidence type="ECO:0000313" key="3">
    <source>
        <dbReference type="Proteomes" id="UP000003195"/>
    </source>
</evidence>
<dbReference type="Gene3D" id="3.40.630.30">
    <property type="match status" value="2"/>
</dbReference>
<feature type="domain" description="N-acetyltransferase" evidence="1">
    <location>
        <begin position="1"/>
        <end position="144"/>
    </location>
</feature>
<dbReference type="EMBL" id="AECS01000003">
    <property type="protein sequence ID" value="EFQ04999.1"/>
    <property type="molecule type" value="Genomic_DNA"/>
</dbReference>
<sequence length="387" mass="44756">MEFRLAGPQDRNVVEDLWAYCFEPKEHPFFRWYFANMYEPENVLLGIQDDAVVCLTHLNQYELNIRGIRFPVSYIVGLATHPAARRSGLGGKLLTASLKEMRRRGQVVHILMPSKAGFYQQYGYELYCHQWRETMPLDSLRPLTDRTVRFAFVDSADRWPYLDKVYRAYTSGLSGYAYRDEASWRRHIEAQLAEGNICVVFDGEDPVAYAFYQLGESTIQCGEFVYSDYKGKRGLLEYFYNHRSQGEQLQWNEGMKDQSYRFYPDGKKGHETIPFMTGRIVDVKGALEKLSYDKKIQGHAVFSVEDPLADWNTGTFSLTVKDGQAVVESVKEVATIRMTIGALALLVFGTLDAKSLAVYNKLTAREEDMDFLDRLFPRTETYINEWY</sequence>
<dbReference type="PROSITE" id="PS51186">
    <property type="entry name" value="GNAT"/>
    <property type="match status" value="1"/>
</dbReference>
<dbReference type="SUPFAM" id="SSF55729">
    <property type="entry name" value="Acyl-CoA N-acyltransferases (Nat)"/>
    <property type="match status" value="1"/>
</dbReference>
<reference evidence="2 3" key="1">
    <citation type="submission" date="2010-08" db="EMBL/GenBank/DDBJ databases">
        <authorList>
            <person name="Weinstock G."/>
            <person name="Sodergren E."/>
            <person name="Clifton S."/>
            <person name="Fulton L."/>
            <person name="Fulton B."/>
            <person name="Courtney L."/>
            <person name="Fronick C."/>
            <person name="Harrison M."/>
            <person name="Strong C."/>
            <person name="Farmer C."/>
            <person name="Delahaunty K."/>
            <person name="Markovic C."/>
            <person name="Hall O."/>
            <person name="Minx P."/>
            <person name="Tomlinson C."/>
            <person name="Mitreva M."/>
            <person name="Hou S."/>
            <person name="Chen J."/>
            <person name="Wollam A."/>
            <person name="Pepin K.H."/>
            <person name="Johnson M."/>
            <person name="Bhonagiri V."/>
            <person name="Zhang X."/>
            <person name="Suruliraj S."/>
            <person name="Warren W."/>
            <person name="Chinwalla A."/>
            <person name="Mardis E.R."/>
            <person name="Wilson R.K."/>
        </authorList>
    </citation>
    <scope>NUCLEOTIDE SEQUENCE [LARGE SCALE GENOMIC DNA]</scope>
    <source>
        <strain evidence="2 3">F0359</strain>
    </source>
</reference>
<protein>
    <submittedName>
        <fullName evidence="2">Acetyltransferase, GNAT family</fullName>
    </submittedName>
</protein>
<accession>E2Z9H3</accession>
<dbReference type="Pfam" id="PF13527">
    <property type="entry name" value="Acetyltransf_9"/>
    <property type="match status" value="1"/>
</dbReference>
<evidence type="ECO:0000313" key="2">
    <source>
        <dbReference type="EMBL" id="EFQ04999.1"/>
    </source>
</evidence>
<dbReference type="PANTHER" id="PTHR37817:SF1">
    <property type="entry name" value="N-ACETYLTRANSFERASE EIS"/>
    <property type="match status" value="1"/>
</dbReference>
<dbReference type="GO" id="GO:0034069">
    <property type="term" value="F:aminoglycoside N-acetyltransferase activity"/>
    <property type="evidence" value="ECO:0007669"/>
    <property type="project" value="TreeGrafter"/>
</dbReference>
<comment type="caution">
    <text evidence="2">The sequence shown here is derived from an EMBL/GenBank/DDBJ whole genome shotgun (WGS) entry which is preliminary data.</text>
</comment>
<dbReference type="Pfam" id="PF13530">
    <property type="entry name" value="SCP2_2"/>
    <property type="match status" value="1"/>
</dbReference>
<dbReference type="InterPro" id="IPR041380">
    <property type="entry name" value="Acetyltransf_17"/>
</dbReference>
<dbReference type="RefSeq" id="WP_006940772.1">
    <property type="nucleotide sequence ID" value="NZ_GL538177.1"/>
</dbReference>
<dbReference type="eggNOG" id="COG4552">
    <property type="taxonomic scope" value="Bacteria"/>
</dbReference>
<name>E2Z9H3_9FIRM</name>
<evidence type="ECO:0000259" key="1">
    <source>
        <dbReference type="PROSITE" id="PS51186"/>
    </source>
</evidence>
<dbReference type="AlphaFoldDB" id="E2Z9H3"/>
<proteinExistence type="predicted"/>
<organism evidence="2 3">
    <name type="scientific">Megasphaera micronuciformis F0359</name>
    <dbReference type="NCBI Taxonomy" id="706434"/>
    <lineage>
        <taxon>Bacteria</taxon>
        <taxon>Bacillati</taxon>
        <taxon>Bacillota</taxon>
        <taxon>Negativicutes</taxon>
        <taxon>Veillonellales</taxon>
        <taxon>Veillonellaceae</taxon>
        <taxon>Megasphaera</taxon>
    </lineage>
</organism>
<dbReference type="InterPro" id="IPR025559">
    <property type="entry name" value="Eis_dom"/>
</dbReference>
<dbReference type="Gene3D" id="3.30.1050.10">
    <property type="entry name" value="SCP2 sterol-binding domain"/>
    <property type="match status" value="1"/>
</dbReference>
<dbReference type="Proteomes" id="UP000003195">
    <property type="component" value="Unassembled WGS sequence"/>
</dbReference>
<keyword evidence="2" id="KW-0808">Transferase</keyword>
<dbReference type="CDD" id="cd04301">
    <property type="entry name" value="NAT_SF"/>
    <property type="match status" value="1"/>
</dbReference>
<dbReference type="STRING" id="706434.HMPREF9429_00076"/>